<dbReference type="Pfam" id="PF02104">
    <property type="entry name" value="SURF1"/>
    <property type="match status" value="1"/>
</dbReference>
<organism evidence="7 8">
    <name type="scientific">Hoeflea halophila</name>
    <dbReference type="NCBI Taxonomy" id="714899"/>
    <lineage>
        <taxon>Bacteria</taxon>
        <taxon>Pseudomonadati</taxon>
        <taxon>Pseudomonadota</taxon>
        <taxon>Alphaproteobacteria</taxon>
        <taxon>Hyphomicrobiales</taxon>
        <taxon>Rhizobiaceae</taxon>
        <taxon>Hoeflea</taxon>
    </lineage>
</organism>
<dbReference type="InterPro" id="IPR045214">
    <property type="entry name" value="Surf1/Surf4"/>
</dbReference>
<dbReference type="RefSeq" id="WP_097108139.1">
    <property type="nucleotide sequence ID" value="NZ_OCPC01000003.1"/>
</dbReference>
<dbReference type="Proteomes" id="UP000219465">
    <property type="component" value="Unassembled WGS sequence"/>
</dbReference>
<dbReference type="EMBL" id="OCPC01000003">
    <property type="protein sequence ID" value="SOE17662.1"/>
    <property type="molecule type" value="Genomic_DNA"/>
</dbReference>
<comment type="subcellular location">
    <subcellularLocation>
        <location evidence="6">Cell membrane</location>
        <topology evidence="6">Multi-pass membrane protein</topology>
    </subcellularLocation>
    <subcellularLocation>
        <location evidence="1">Membrane</location>
    </subcellularLocation>
</comment>
<keyword evidence="8" id="KW-1185">Reference proteome</keyword>
<sequence>MAETDVKTASPRWRFWAVLILLPAAFAVLLALGTWQVQRLVWKESLLAAIEQRSNAEPVSIAEIETAHQAGEPIEYRTAFATGRYLHDSERHFFATFNGQIGYYVYTPMQIGDGRYLFVNRGFVPYDLKDPKTRPQSLLEGEQRVTGLARERLSERPSFMVPDNDEAANIFYWKDLDRMAASAGLQAEDVLPFFLDADATPVPGGLPRGGVTVIDLPNSHLQYAVTWYGLALALLGVSVFAWWKRKS</sequence>
<comment type="similarity">
    <text evidence="2 6">Belongs to the SURF1 family.</text>
</comment>
<keyword evidence="6" id="KW-1003">Cell membrane</keyword>
<dbReference type="PROSITE" id="PS50895">
    <property type="entry name" value="SURF1"/>
    <property type="match status" value="1"/>
</dbReference>
<dbReference type="AlphaFoldDB" id="A0A286IC80"/>
<evidence type="ECO:0000313" key="7">
    <source>
        <dbReference type="EMBL" id="SOE17662.1"/>
    </source>
</evidence>
<evidence type="ECO:0000313" key="8">
    <source>
        <dbReference type="Proteomes" id="UP000219465"/>
    </source>
</evidence>
<dbReference type="PANTHER" id="PTHR23427">
    <property type="entry name" value="SURFEIT LOCUS PROTEIN"/>
    <property type="match status" value="1"/>
</dbReference>
<reference evidence="8" key="1">
    <citation type="submission" date="2017-08" db="EMBL/GenBank/DDBJ databases">
        <authorList>
            <person name="Varghese N."/>
            <person name="Submissions S."/>
        </authorList>
    </citation>
    <scope>NUCLEOTIDE SEQUENCE [LARGE SCALE GENOMIC DNA]</scope>
    <source>
        <strain evidence="8">KCTC 23107</strain>
    </source>
</reference>
<dbReference type="OrthoDB" id="6079986at2"/>
<name>A0A286IC80_9HYPH</name>
<keyword evidence="4 6" id="KW-1133">Transmembrane helix</keyword>
<keyword evidence="3 6" id="KW-0812">Transmembrane</keyword>
<accession>A0A286IC80</accession>
<evidence type="ECO:0000256" key="5">
    <source>
        <dbReference type="ARBA" id="ARBA00023136"/>
    </source>
</evidence>
<dbReference type="InterPro" id="IPR002994">
    <property type="entry name" value="Surf1/Shy1"/>
</dbReference>
<feature type="transmembrane region" description="Helical" evidence="6">
    <location>
        <begin position="15"/>
        <end position="35"/>
    </location>
</feature>
<evidence type="ECO:0000256" key="3">
    <source>
        <dbReference type="ARBA" id="ARBA00022692"/>
    </source>
</evidence>
<evidence type="ECO:0000256" key="4">
    <source>
        <dbReference type="ARBA" id="ARBA00022989"/>
    </source>
</evidence>
<dbReference type="PANTHER" id="PTHR23427:SF2">
    <property type="entry name" value="SURFEIT LOCUS PROTEIN 1"/>
    <property type="match status" value="1"/>
</dbReference>
<proteinExistence type="inferred from homology"/>
<keyword evidence="5 6" id="KW-0472">Membrane</keyword>
<dbReference type="GO" id="GO:0005886">
    <property type="term" value="C:plasma membrane"/>
    <property type="evidence" value="ECO:0007669"/>
    <property type="project" value="UniProtKB-SubCell"/>
</dbReference>
<protein>
    <recommendedName>
        <fullName evidence="6">SURF1-like protein</fullName>
    </recommendedName>
</protein>
<evidence type="ECO:0000256" key="6">
    <source>
        <dbReference type="RuleBase" id="RU363076"/>
    </source>
</evidence>
<dbReference type="CDD" id="cd06662">
    <property type="entry name" value="SURF1"/>
    <property type="match status" value="1"/>
</dbReference>
<feature type="transmembrane region" description="Helical" evidence="6">
    <location>
        <begin position="225"/>
        <end position="243"/>
    </location>
</feature>
<evidence type="ECO:0000256" key="2">
    <source>
        <dbReference type="ARBA" id="ARBA00007165"/>
    </source>
</evidence>
<evidence type="ECO:0000256" key="1">
    <source>
        <dbReference type="ARBA" id="ARBA00004370"/>
    </source>
</evidence>
<gene>
    <name evidence="7" type="ORF">SAMN05877838_2565</name>
</gene>